<gene>
    <name evidence="1" type="ORF">Pint_04272</name>
</gene>
<sequence length="64" mass="7189">MLEGSPLNSHLVEFSSIITDLSKIDLKIGDEDQTLLLLCSLPASYKNFRDTMIYGRDELSLEKA</sequence>
<dbReference type="Proteomes" id="UP001163603">
    <property type="component" value="Chromosome 3"/>
</dbReference>
<protein>
    <submittedName>
        <fullName evidence="1">Uncharacterized protein</fullName>
    </submittedName>
</protein>
<comment type="caution">
    <text evidence="1">The sequence shown here is derived from an EMBL/GenBank/DDBJ whole genome shotgun (WGS) entry which is preliminary data.</text>
</comment>
<accession>A0ACC0Z2D1</accession>
<proteinExistence type="predicted"/>
<keyword evidence="2" id="KW-1185">Reference proteome</keyword>
<name>A0ACC0Z2D1_9ROSI</name>
<evidence type="ECO:0000313" key="2">
    <source>
        <dbReference type="Proteomes" id="UP001163603"/>
    </source>
</evidence>
<reference evidence="2" key="1">
    <citation type="journal article" date="2023" name="G3 (Bethesda)">
        <title>Genome assembly and association tests identify interacting loci associated with vigor, precocity, and sex in interspecific pistachio rootstocks.</title>
        <authorList>
            <person name="Palmer W."/>
            <person name="Jacygrad E."/>
            <person name="Sagayaradj S."/>
            <person name="Cavanaugh K."/>
            <person name="Han R."/>
            <person name="Bertier L."/>
            <person name="Beede B."/>
            <person name="Kafkas S."/>
            <person name="Golino D."/>
            <person name="Preece J."/>
            <person name="Michelmore R."/>
        </authorList>
    </citation>
    <scope>NUCLEOTIDE SEQUENCE [LARGE SCALE GENOMIC DNA]</scope>
</reference>
<dbReference type="EMBL" id="CM047738">
    <property type="protein sequence ID" value="KAJ0044525.1"/>
    <property type="molecule type" value="Genomic_DNA"/>
</dbReference>
<organism evidence="1 2">
    <name type="scientific">Pistacia integerrima</name>
    <dbReference type="NCBI Taxonomy" id="434235"/>
    <lineage>
        <taxon>Eukaryota</taxon>
        <taxon>Viridiplantae</taxon>
        <taxon>Streptophyta</taxon>
        <taxon>Embryophyta</taxon>
        <taxon>Tracheophyta</taxon>
        <taxon>Spermatophyta</taxon>
        <taxon>Magnoliopsida</taxon>
        <taxon>eudicotyledons</taxon>
        <taxon>Gunneridae</taxon>
        <taxon>Pentapetalae</taxon>
        <taxon>rosids</taxon>
        <taxon>malvids</taxon>
        <taxon>Sapindales</taxon>
        <taxon>Anacardiaceae</taxon>
        <taxon>Pistacia</taxon>
    </lineage>
</organism>
<evidence type="ECO:0000313" key="1">
    <source>
        <dbReference type="EMBL" id="KAJ0044525.1"/>
    </source>
</evidence>